<proteinExistence type="predicted"/>
<dbReference type="KEGG" id="chk:D4L85_19275"/>
<evidence type="ECO:0000313" key="2">
    <source>
        <dbReference type="Proteomes" id="UP000266183"/>
    </source>
</evidence>
<dbReference type="EMBL" id="CP032382">
    <property type="protein sequence ID" value="AYB32585.1"/>
    <property type="molecule type" value="Genomic_DNA"/>
</dbReference>
<accession>A0A385SRI7</accession>
<dbReference type="AlphaFoldDB" id="A0A385SRI7"/>
<keyword evidence="2" id="KW-1185">Reference proteome</keyword>
<organism evidence="1 2">
    <name type="scientific">Chryseolinea soli</name>
    <dbReference type="NCBI Taxonomy" id="2321403"/>
    <lineage>
        <taxon>Bacteria</taxon>
        <taxon>Pseudomonadati</taxon>
        <taxon>Bacteroidota</taxon>
        <taxon>Cytophagia</taxon>
        <taxon>Cytophagales</taxon>
        <taxon>Fulvivirgaceae</taxon>
        <taxon>Chryseolinea</taxon>
    </lineage>
</organism>
<name>A0A385SRI7_9BACT</name>
<dbReference type="Pfam" id="PF22028">
    <property type="entry name" value="DUF6934"/>
    <property type="match status" value="1"/>
</dbReference>
<dbReference type="RefSeq" id="WP_119755837.1">
    <property type="nucleotide sequence ID" value="NZ_CP032382.1"/>
</dbReference>
<evidence type="ECO:0000313" key="1">
    <source>
        <dbReference type="EMBL" id="AYB32585.1"/>
    </source>
</evidence>
<dbReference type="InterPro" id="IPR053865">
    <property type="entry name" value="DUF6934"/>
</dbReference>
<dbReference type="Proteomes" id="UP000266183">
    <property type="component" value="Chromosome"/>
</dbReference>
<gene>
    <name evidence="1" type="ORF">D4L85_19275</name>
</gene>
<sequence length="121" mass="13578">MNSEHYPLRASDDYLSYSFLSLGHRGPILKVITFDPIEAEPHQVFNLSLADTVNATKQIRDDVISDNGDKNKIIETVAESINIFSGHYFKAYILIRGNSSSRNRMYQNGHCESVGKDSIAV</sequence>
<reference evidence="2" key="1">
    <citation type="submission" date="2018-09" db="EMBL/GenBank/DDBJ databases">
        <title>Chryseolinea sp. KIS68-18 isolated from soil.</title>
        <authorList>
            <person name="Weon H.-Y."/>
            <person name="Kwon S.-W."/>
            <person name="Lee S.A."/>
        </authorList>
    </citation>
    <scope>NUCLEOTIDE SEQUENCE [LARGE SCALE GENOMIC DNA]</scope>
    <source>
        <strain evidence="2">KIS68-18</strain>
    </source>
</reference>
<protein>
    <submittedName>
        <fullName evidence="1">Uncharacterized protein</fullName>
    </submittedName>
</protein>